<dbReference type="Gramene" id="KQL11122">
    <property type="protein sequence ID" value="KQL11122"/>
    <property type="gene ID" value="SETIT_007739mg"/>
</dbReference>
<evidence type="ECO:0000313" key="2">
    <source>
        <dbReference type="EnsemblPlants" id="KQL11122"/>
    </source>
</evidence>
<name>K3Y0M8_SETIT</name>
<feature type="compositionally biased region" description="Polar residues" evidence="1">
    <location>
        <begin position="1"/>
        <end position="18"/>
    </location>
</feature>
<proteinExistence type="predicted"/>
<dbReference type="EMBL" id="AGNK02002576">
    <property type="status" value="NOT_ANNOTATED_CDS"/>
    <property type="molecule type" value="Genomic_DNA"/>
</dbReference>
<dbReference type="InParanoid" id="K3Y0M8"/>
<feature type="region of interest" description="Disordered" evidence="1">
    <location>
        <begin position="1"/>
        <end position="23"/>
    </location>
</feature>
<keyword evidence="3" id="KW-1185">Reference proteome</keyword>
<evidence type="ECO:0000256" key="1">
    <source>
        <dbReference type="SAM" id="MobiDB-lite"/>
    </source>
</evidence>
<reference evidence="3" key="1">
    <citation type="journal article" date="2012" name="Nat. Biotechnol.">
        <title>Reference genome sequence of the model plant Setaria.</title>
        <authorList>
            <person name="Bennetzen J.L."/>
            <person name="Schmutz J."/>
            <person name="Wang H."/>
            <person name="Percifield R."/>
            <person name="Hawkins J."/>
            <person name="Pontaroli A.C."/>
            <person name="Estep M."/>
            <person name="Feng L."/>
            <person name="Vaughn J.N."/>
            <person name="Grimwood J."/>
            <person name="Jenkins J."/>
            <person name="Barry K."/>
            <person name="Lindquist E."/>
            <person name="Hellsten U."/>
            <person name="Deshpande S."/>
            <person name="Wang X."/>
            <person name="Wu X."/>
            <person name="Mitros T."/>
            <person name="Triplett J."/>
            <person name="Yang X."/>
            <person name="Ye C.Y."/>
            <person name="Mauro-Herrera M."/>
            <person name="Wang L."/>
            <person name="Li P."/>
            <person name="Sharma M."/>
            <person name="Sharma R."/>
            <person name="Ronald P.C."/>
            <person name="Panaud O."/>
            <person name="Kellogg E.A."/>
            <person name="Brutnell T.P."/>
            <person name="Doust A.N."/>
            <person name="Tuskan G.A."/>
            <person name="Rokhsar D."/>
            <person name="Devos K.M."/>
        </authorList>
    </citation>
    <scope>NUCLEOTIDE SEQUENCE [LARGE SCALE GENOMIC DNA]</scope>
    <source>
        <strain evidence="3">cv. Yugu1</strain>
    </source>
</reference>
<accession>K3Y0M8</accession>
<dbReference type="Proteomes" id="UP000004995">
    <property type="component" value="Unassembled WGS sequence"/>
</dbReference>
<protein>
    <submittedName>
        <fullName evidence="2">Uncharacterized protein</fullName>
    </submittedName>
</protein>
<dbReference type="AlphaFoldDB" id="K3Y0M8"/>
<dbReference type="EnsemblPlants" id="KQL11122">
    <property type="protein sequence ID" value="KQL11122"/>
    <property type="gene ID" value="SETIT_007739mg"/>
</dbReference>
<reference evidence="2" key="2">
    <citation type="submission" date="2018-08" db="UniProtKB">
        <authorList>
            <consortium name="EnsemblPlants"/>
        </authorList>
    </citation>
    <scope>IDENTIFICATION</scope>
    <source>
        <strain evidence="2">Yugu1</strain>
    </source>
</reference>
<dbReference type="HOGENOM" id="CLU_2780661_0_0_1"/>
<organism evidence="2 3">
    <name type="scientific">Setaria italica</name>
    <name type="common">Foxtail millet</name>
    <name type="synonym">Panicum italicum</name>
    <dbReference type="NCBI Taxonomy" id="4555"/>
    <lineage>
        <taxon>Eukaryota</taxon>
        <taxon>Viridiplantae</taxon>
        <taxon>Streptophyta</taxon>
        <taxon>Embryophyta</taxon>
        <taxon>Tracheophyta</taxon>
        <taxon>Spermatophyta</taxon>
        <taxon>Magnoliopsida</taxon>
        <taxon>Liliopsida</taxon>
        <taxon>Poales</taxon>
        <taxon>Poaceae</taxon>
        <taxon>PACMAD clade</taxon>
        <taxon>Panicoideae</taxon>
        <taxon>Panicodae</taxon>
        <taxon>Paniceae</taxon>
        <taxon>Cenchrinae</taxon>
        <taxon>Setaria</taxon>
    </lineage>
</organism>
<sequence>MPKSGEASSLTMTRTSGLRPSHARRQWVFRSGQVRTNQGFGSELLSPLAHVCIQEAVFKSLTEYMDPRH</sequence>
<evidence type="ECO:0000313" key="3">
    <source>
        <dbReference type="Proteomes" id="UP000004995"/>
    </source>
</evidence>